<dbReference type="GeneID" id="112054198"/>
<organism evidence="2 3">
    <name type="scientific">Bicyclus anynana</name>
    <name type="common">Squinting bush brown butterfly</name>
    <dbReference type="NCBI Taxonomy" id="110368"/>
    <lineage>
        <taxon>Eukaryota</taxon>
        <taxon>Metazoa</taxon>
        <taxon>Ecdysozoa</taxon>
        <taxon>Arthropoda</taxon>
        <taxon>Hexapoda</taxon>
        <taxon>Insecta</taxon>
        <taxon>Pterygota</taxon>
        <taxon>Neoptera</taxon>
        <taxon>Endopterygota</taxon>
        <taxon>Lepidoptera</taxon>
        <taxon>Glossata</taxon>
        <taxon>Ditrysia</taxon>
        <taxon>Papilionoidea</taxon>
        <taxon>Nymphalidae</taxon>
        <taxon>Satyrinae</taxon>
        <taxon>Satyrini</taxon>
        <taxon>Mycalesina</taxon>
        <taxon>Bicyclus</taxon>
    </lineage>
</organism>
<evidence type="ECO:0000313" key="2">
    <source>
        <dbReference type="Proteomes" id="UP001652582"/>
    </source>
</evidence>
<gene>
    <name evidence="3" type="primary">LOC112054198</name>
</gene>
<dbReference type="OrthoDB" id="10545482at2759"/>
<name>A0A6J1NS94_BICAN</name>
<dbReference type="Proteomes" id="UP001652582">
    <property type="component" value="Chromosome Z"/>
</dbReference>
<feature type="compositionally biased region" description="Polar residues" evidence="1">
    <location>
        <begin position="1"/>
        <end position="11"/>
    </location>
</feature>
<protein>
    <submittedName>
        <fullName evidence="3">Uncharacterized protein LOC112054198</fullName>
    </submittedName>
</protein>
<evidence type="ECO:0000256" key="1">
    <source>
        <dbReference type="SAM" id="MobiDB-lite"/>
    </source>
</evidence>
<dbReference type="AlphaFoldDB" id="A0A6J1NS94"/>
<dbReference type="KEGG" id="bany:112054198"/>
<keyword evidence="2" id="KW-1185">Reference proteome</keyword>
<feature type="region of interest" description="Disordered" evidence="1">
    <location>
        <begin position="1"/>
        <end position="38"/>
    </location>
</feature>
<proteinExistence type="predicted"/>
<feature type="compositionally biased region" description="Basic and acidic residues" evidence="1">
    <location>
        <begin position="12"/>
        <end position="25"/>
    </location>
</feature>
<sequence>MISKMSTINQNNEKKSSAENSKQEEETMMEVDVQPEKAETVEAAARGERAEMIEKAEMFERAERAGCKISGSFLPVDESGEDNEEGFDIDKILDYYIREPGSPARAVPPVVTNTSASAGAACAEKAADVAYTAHGAATSCSSGTDVETNLKKIFNNITDESMVSDENKSALMQSAQEQLFIDWCTSRQIMTKKDGDE</sequence>
<reference evidence="3" key="1">
    <citation type="submission" date="2025-08" db="UniProtKB">
        <authorList>
            <consortium name="RefSeq"/>
        </authorList>
    </citation>
    <scope>IDENTIFICATION</scope>
</reference>
<evidence type="ECO:0000313" key="3">
    <source>
        <dbReference type="RefSeq" id="XP_023949659.1"/>
    </source>
</evidence>
<accession>A0A6J1NS94</accession>
<dbReference type="RefSeq" id="XP_023949659.1">
    <property type="nucleotide sequence ID" value="XM_024093891.2"/>
</dbReference>